<comment type="function">
    <text evidence="6">Catalyzes the thermodynamically favored C-C bond cleavage of (2R,3S)-2-methylisocitrate to yield pyruvate and succinate.</text>
</comment>
<evidence type="ECO:0000313" key="8">
    <source>
        <dbReference type="Proteomes" id="UP001596620"/>
    </source>
</evidence>
<dbReference type="Pfam" id="PF13714">
    <property type="entry name" value="PEP_mutase"/>
    <property type="match status" value="1"/>
</dbReference>
<proteinExistence type="inferred from homology"/>
<dbReference type="RefSeq" id="WP_382357848.1">
    <property type="nucleotide sequence ID" value="NZ_JBHTGR010000005.1"/>
</dbReference>
<dbReference type="InterPro" id="IPR039556">
    <property type="entry name" value="ICL/PEPM"/>
</dbReference>
<gene>
    <name evidence="7" type="primary">prpB</name>
    <name evidence="7" type="ORF">ACFQU8_03800</name>
</gene>
<protein>
    <recommendedName>
        <fullName evidence="6">Methylisocitrate lyase</fullName>
        <ecNumber evidence="6">4.1.3.30</ecNumber>
    </recommendedName>
</protein>
<comment type="cofactor">
    <cofactor evidence="1">
        <name>Mg(2+)</name>
        <dbReference type="ChEBI" id="CHEBI:18420"/>
    </cofactor>
</comment>
<accession>A0ABW2UUW0</accession>
<keyword evidence="3" id="KW-0479">Metal-binding</keyword>
<evidence type="ECO:0000256" key="2">
    <source>
        <dbReference type="ARBA" id="ARBA00009282"/>
    </source>
</evidence>
<dbReference type="Gene3D" id="3.20.20.60">
    <property type="entry name" value="Phosphoenolpyruvate-binding domains"/>
    <property type="match status" value="1"/>
</dbReference>
<dbReference type="Proteomes" id="UP001596620">
    <property type="component" value="Unassembled WGS sequence"/>
</dbReference>
<dbReference type="InterPro" id="IPR040442">
    <property type="entry name" value="Pyrv_kinase-like_dom_sf"/>
</dbReference>
<dbReference type="InterPro" id="IPR018523">
    <property type="entry name" value="Isocitrate_lyase_ph_CS"/>
</dbReference>
<comment type="catalytic activity">
    <reaction evidence="6">
        <text>(2S,3R)-3-hydroxybutane-1,2,3-tricarboxylate = pyruvate + succinate</text>
        <dbReference type="Rhea" id="RHEA:16809"/>
        <dbReference type="ChEBI" id="CHEBI:15361"/>
        <dbReference type="ChEBI" id="CHEBI:30031"/>
        <dbReference type="ChEBI" id="CHEBI:57429"/>
        <dbReference type="EC" id="4.1.3.30"/>
    </reaction>
</comment>
<dbReference type="GO" id="GO:0046421">
    <property type="term" value="F:methylisocitrate lyase activity"/>
    <property type="evidence" value="ECO:0007669"/>
    <property type="project" value="UniProtKB-EC"/>
</dbReference>
<comment type="pathway">
    <text evidence="6">Organic acid metabolism; propanoate degradation.</text>
</comment>
<evidence type="ECO:0000313" key="7">
    <source>
        <dbReference type="EMBL" id="MFC7746364.1"/>
    </source>
</evidence>
<evidence type="ECO:0000256" key="5">
    <source>
        <dbReference type="ARBA" id="ARBA00023239"/>
    </source>
</evidence>
<comment type="caution">
    <text evidence="7">The sequence shown here is derived from an EMBL/GenBank/DDBJ whole genome shotgun (WGS) entry which is preliminary data.</text>
</comment>
<evidence type="ECO:0000256" key="4">
    <source>
        <dbReference type="ARBA" id="ARBA00022842"/>
    </source>
</evidence>
<dbReference type="CDD" id="cd00377">
    <property type="entry name" value="ICL_PEPM"/>
    <property type="match status" value="1"/>
</dbReference>
<keyword evidence="8" id="KW-1185">Reference proteome</keyword>
<comment type="similarity">
    <text evidence="2 6">Belongs to the isocitrate lyase/PEP mutase superfamily. Methylisocitrate lyase family.</text>
</comment>
<keyword evidence="5 6" id="KW-0456">Lyase</keyword>
<dbReference type="PROSITE" id="PS00161">
    <property type="entry name" value="ISOCITRATE_LYASE"/>
    <property type="match status" value="1"/>
</dbReference>
<evidence type="ECO:0000256" key="3">
    <source>
        <dbReference type="ARBA" id="ARBA00022723"/>
    </source>
</evidence>
<dbReference type="PANTHER" id="PTHR42905:SF5">
    <property type="entry name" value="CARBOXYVINYL-CARBOXYPHOSPHONATE PHOSPHORYLMUTASE, CHLOROPLASTIC"/>
    <property type="match status" value="1"/>
</dbReference>
<name>A0ABW2UUW0_9BACI</name>
<sequence length="302" mass="33015">MVWIVDQSATQETLANQFKELIKQDTILQMPGAHDAMAALVAKKTGFSALYLSGGAYTASIGMPDLGITTSTEMADRAKELVRAANLPVLVDIDTGFGGVLNVARTAVEMIEAKVAAVQIEDQQLPKKCGHLNGKQLVAKEELAQKIKAIKKVAPSLVVVARTDAKAIEGIDAAVERAQFYVDAGADAIFPEAMQTEEEFRLFAEKLDAPLLANMTEFGKTPYFTAQAFQDMGFSMVIYPVTSLRVAAKAYERIFQMIMDEGTQKNGLDDMQTREELYEINSLSEFEELDGNIAKTVLDDDE</sequence>
<organism evidence="7 8">
    <name type="scientific">Lentibacillus kimchii</name>
    <dbReference type="NCBI Taxonomy" id="1542911"/>
    <lineage>
        <taxon>Bacteria</taxon>
        <taxon>Bacillati</taxon>
        <taxon>Bacillota</taxon>
        <taxon>Bacilli</taxon>
        <taxon>Bacillales</taxon>
        <taxon>Bacillaceae</taxon>
        <taxon>Lentibacillus</taxon>
    </lineage>
</organism>
<evidence type="ECO:0000256" key="6">
    <source>
        <dbReference type="RuleBase" id="RU361121"/>
    </source>
</evidence>
<dbReference type="SUPFAM" id="SSF51621">
    <property type="entry name" value="Phosphoenolpyruvate/pyruvate domain"/>
    <property type="match status" value="1"/>
</dbReference>
<dbReference type="EMBL" id="JBHTGR010000005">
    <property type="protein sequence ID" value="MFC7746364.1"/>
    <property type="molecule type" value="Genomic_DNA"/>
</dbReference>
<dbReference type="EC" id="4.1.3.30" evidence="6"/>
<reference evidence="8" key="1">
    <citation type="journal article" date="2019" name="Int. J. Syst. Evol. Microbiol.">
        <title>The Global Catalogue of Microorganisms (GCM) 10K type strain sequencing project: providing services to taxonomists for standard genome sequencing and annotation.</title>
        <authorList>
            <consortium name="The Broad Institute Genomics Platform"/>
            <consortium name="The Broad Institute Genome Sequencing Center for Infectious Disease"/>
            <person name="Wu L."/>
            <person name="Ma J."/>
        </authorList>
    </citation>
    <scope>NUCLEOTIDE SEQUENCE [LARGE SCALE GENOMIC DNA]</scope>
    <source>
        <strain evidence="8">JCM 30234</strain>
    </source>
</reference>
<dbReference type="PANTHER" id="PTHR42905">
    <property type="entry name" value="PHOSPHOENOLPYRUVATE CARBOXYLASE"/>
    <property type="match status" value="1"/>
</dbReference>
<dbReference type="NCBIfam" id="TIGR02317">
    <property type="entry name" value="prpB"/>
    <property type="match status" value="1"/>
</dbReference>
<dbReference type="InterPro" id="IPR015813">
    <property type="entry name" value="Pyrv/PenolPyrv_kinase-like_dom"/>
</dbReference>
<keyword evidence="4" id="KW-0460">Magnesium</keyword>
<evidence type="ECO:0000256" key="1">
    <source>
        <dbReference type="ARBA" id="ARBA00001946"/>
    </source>
</evidence>
<dbReference type="InterPro" id="IPR012695">
    <property type="entry name" value="PrpB"/>
</dbReference>